<dbReference type="AlphaFoldDB" id="A0A444HHD7"/>
<dbReference type="GO" id="GO:0006313">
    <property type="term" value="P:DNA transposition"/>
    <property type="evidence" value="ECO:0007669"/>
    <property type="project" value="InterPro"/>
</dbReference>
<dbReference type="GO" id="GO:0003677">
    <property type="term" value="F:DNA binding"/>
    <property type="evidence" value="ECO:0007669"/>
    <property type="project" value="UniProtKB-KW"/>
</dbReference>
<dbReference type="EMBL" id="WXXP01000093">
    <property type="protein sequence ID" value="NEK54925.1"/>
    <property type="molecule type" value="Genomic_DNA"/>
</dbReference>
<dbReference type="RefSeq" id="WP_018241007.1">
    <property type="nucleotide sequence ID" value="NZ_CP121635.1"/>
</dbReference>
<dbReference type="Proteomes" id="UP000471409">
    <property type="component" value="Unassembled WGS sequence"/>
</dbReference>
<evidence type="ECO:0000313" key="7">
    <source>
        <dbReference type="Proteomes" id="UP000471409"/>
    </source>
</evidence>
<dbReference type="GO" id="GO:0004803">
    <property type="term" value="F:transposase activity"/>
    <property type="evidence" value="ECO:0007669"/>
    <property type="project" value="InterPro"/>
</dbReference>
<evidence type="ECO:0000256" key="2">
    <source>
        <dbReference type="ARBA" id="ARBA00022578"/>
    </source>
</evidence>
<feature type="domain" description="Transposase IS4-like" evidence="5">
    <location>
        <begin position="112"/>
        <end position="347"/>
    </location>
</feature>
<dbReference type="InterPro" id="IPR047952">
    <property type="entry name" value="Transpos_IS4"/>
</dbReference>
<organism evidence="6 7">
    <name type="scientific">Rhizobium leguminosarum</name>
    <dbReference type="NCBI Taxonomy" id="384"/>
    <lineage>
        <taxon>Bacteria</taxon>
        <taxon>Pseudomonadati</taxon>
        <taxon>Pseudomonadota</taxon>
        <taxon>Alphaproteobacteria</taxon>
        <taxon>Hyphomicrobiales</taxon>
        <taxon>Rhizobiaceae</taxon>
        <taxon>Rhizobium/Agrobacterium group</taxon>
        <taxon>Rhizobium</taxon>
    </lineage>
</organism>
<keyword evidence="4" id="KW-0233">DNA recombination</keyword>
<evidence type="ECO:0000256" key="4">
    <source>
        <dbReference type="ARBA" id="ARBA00023172"/>
    </source>
</evidence>
<dbReference type="SUPFAM" id="SSF53098">
    <property type="entry name" value="Ribonuclease H-like"/>
    <property type="match status" value="1"/>
</dbReference>
<dbReference type="PANTHER" id="PTHR33258">
    <property type="entry name" value="TRANSPOSASE INSL FOR INSERTION SEQUENCE ELEMENT IS186A-RELATED"/>
    <property type="match status" value="1"/>
</dbReference>
<dbReference type="InterPro" id="IPR002559">
    <property type="entry name" value="Transposase_11"/>
</dbReference>
<evidence type="ECO:0000259" key="5">
    <source>
        <dbReference type="Pfam" id="PF01609"/>
    </source>
</evidence>
<sequence>MSDLLQALDWDELVGRLGSAEELEASARKAGALLRKRQVGGAVDLLRLCFAYVLGRFSLRTLAAWADQRALASMSDVAMLKRLKASADWVGCLVSELLAERCPEAFAGVHSDLRLMAVDATVVAPPGPKRAYWMVHTVFDLSRLTLCSVEVTDRHEAERLSRGVKAGELRIADRAHAKAADLAEVVEAGADFLVRAPSNYPRLLDSDGQLLDRLALCREAGEKGMLDRCVMIQDGKSKVEAAARVVILPLPPEAAEKARRRARRLAAKARYRPSQAGIEMAGYLVLLTSLTADDWPPERLASTYRLRWQIELAFKRMKSLIGLEDLRAKDADLARLWINTALLAALLAEDDLPALDPEAPDSLPLAA</sequence>
<dbReference type="NCBIfam" id="NF033592">
    <property type="entry name" value="transpos_IS4_1"/>
    <property type="match status" value="1"/>
</dbReference>
<proteinExistence type="inferred from homology"/>
<keyword evidence="2" id="KW-0815">Transposition</keyword>
<gene>
    <name evidence="6" type="ORF">GUK36_37370</name>
</gene>
<comment type="similarity">
    <text evidence="1">Belongs to the transposase 11 family.</text>
</comment>
<protein>
    <submittedName>
        <fullName evidence="6">IS4 family transposase</fullName>
    </submittedName>
</protein>
<accession>A0A444HHD7</accession>
<reference evidence="6 7" key="1">
    <citation type="submission" date="2020-01" db="EMBL/GenBank/DDBJ databases">
        <title>Rhizobium genotypes associated with high levels of biological nitrogen fixation by grain legumes in a temperate-maritime cropping system.</title>
        <authorList>
            <person name="Maluk M."/>
            <person name="Francesc Ferrando Molina F."/>
            <person name="Lopez Del Egido L."/>
            <person name="Lafos M."/>
            <person name="Langarica-Fuentes A."/>
            <person name="Gebre Yohannes G."/>
            <person name="Young M.W."/>
            <person name="Martin P."/>
            <person name="Gantlett R."/>
            <person name="Kenicer G."/>
            <person name="Hawes C."/>
            <person name="Begg G.S."/>
            <person name="Quilliam R.S."/>
            <person name="Squire G.R."/>
            <person name="Poole P.S."/>
            <person name="Young P.W."/>
            <person name="Iannetta P.M."/>
            <person name="James E.K."/>
        </authorList>
    </citation>
    <scope>NUCLEOTIDE SEQUENCE [LARGE SCALE GENOMIC DNA]</scope>
    <source>
        <strain evidence="6 7">JHI944</strain>
    </source>
</reference>
<dbReference type="Gene3D" id="3.90.350.10">
    <property type="entry name" value="Transposase Inhibitor Protein From Tn5, Chain A, domain 1"/>
    <property type="match status" value="1"/>
</dbReference>
<comment type="caution">
    <text evidence="6">The sequence shown here is derived from an EMBL/GenBank/DDBJ whole genome shotgun (WGS) entry which is preliminary data.</text>
</comment>
<dbReference type="InterPro" id="IPR012337">
    <property type="entry name" value="RNaseH-like_sf"/>
</dbReference>
<name>A0A444HHD7_RHILE</name>
<dbReference type="PANTHER" id="PTHR33258:SF1">
    <property type="entry name" value="TRANSPOSASE INSL FOR INSERTION SEQUENCE ELEMENT IS186A-RELATED"/>
    <property type="match status" value="1"/>
</dbReference>
<evidence type="ECO:0000313" key="6">
    <source>
        <dbReference type="EMBL" id="NEK54925.1"/>
    </source>
</evidence>
<evidence type="ECO:0000256" key="3">
    <source>
        <dbReference type="ARBA" id="ARBA00023125"/>
    </source>
</evidence>
<dbReference type="Pfam" id="PF01609">
    <property type="entry name" value="DDE_Tnp_1"/>
    <property type="match status" value="1"/>
</dbReference>
<evidence type="ECO:0000256" key="1">
    <source>
        <dbReference type="ARBA" id="ARBA00010075"/>
    </source>
</evidence>
<keyword evidence="3" id="KW-0238">DNA-binding</keyword>